<feature type="transmembrane region" description="Helical" evidence="1">
    <location>
        <begin position="217"/>
        <end position="237"/>
    </location>
</feature>
<dbReference type="GeneID" id="577579"/>
<feature type="transmembrane region" description="Helical" evidence="1">
    <location>
        <begin position="176"/>
        <end position="197"/>
    </location>
</feature>
<feature type="transmembrane region" description="Helical" evidence="1">
    <location>
        <begin position="39"/>
        <end position="66"/>
    </location>
</feature>
<feature type="transmembrane region" description="Helical" evidence="1">
    <location>
        <begin position="118"/>
        <end position="140"/>
    </location>
</feature>
<dbReference type="KEGG" id="spu:577579"/>
<dbReference type="EnsemblMetazoa" id="XM_030980612">
    <property type="protein sequence ID" value="XP_030836472"/>
    <property type="gene ID" value="LOC115918166"/>
</dbReference>
<evidence type="ECO:0000256" key="1">
    <source>
        <dbReference type="SAM" id="Phobius"/>
    </source>
</evidence>
<accession>A0A7M7NHC4</accession>
<dbReference type="OrthoDB" id="72976at2759"/>
<dbReference type="RefSeq" id="XP_030836472.1">
    <property type="nucleotide sequence ID" value="XM_030980612.1"/>
</dbReference>
<dbReference type="InParanoid" id="A0A7M7NHC4"/>
<feature type="transmembrane region" description="Helical" evidence="1">
    <location>
        <begin position="78"/>
        <end position="97"/>
    </location>
</feature>
<reference evidence="3" key="1">
    <citation type="submission" date="2015-02" db="EMBL/GenBank/DDBJ databases">
        <title>Genome sequencing for Strongylocentrotus purpuratus.</title>
        <authorList>
            <person name="Murali S."/>
            <person name="Liu Y."/>
            <person name="Vee V."/>
            <person name="English A."/>
            <person name="Wang M."/>
            <person name="Skinner E."/>
            <person name="Han Y."/>
            <person name="Muzny D.M."/>
            <person name="Worley K.C."/>
            <person name="Gibbs R.A."/>
        </authorList>
    </citation>
    <scope>NUCLEOTIDE SEQUENCE</scope>
</reference>
<evidence type="ECO:0000313" key="3">
    <source>
        <dbReference type="Proteomes" id="UP000007110"/>
    </source>
</evidence>
<dbReference type="FunCoup" id="A0A7M7NHC4">
    <property type="interactions" value="853"/>
</dbReference>
<dbReference type="OMA" id="HEFGKHD"/>
<keyword evidence="1" id="KW-0812">Transmembrane</keyword>
<dbReference type="RefSeq" id="XP_030836461.1">
    <property type="nucleotide sequence ID" value="XM_030980601.1"/>
</dbReference>
<protein>
    <recommendedName>
        <fullName evidence="4">Transmembrane protein 185A</fullName>
    </recommendedName>
</protein>
<dbReference type="Pfam" id="PF10269">
    <property type="entry name" value="Tmemb_185A"/>
    <property type="match status" value="1"/>
</dbReference>
<dbReference type="Proteomes" id="UP000007110">
    <property type="component" value="Unassembled WGS sequence"/>
</dbReference>
<organism evidence="2 3">
    <name type="scientific">Strongylocentrotus purpuratus</name>
    <name type="common">Purple sea urchin</name>
    <dbReference type="NCBI Taxonomy" id="7668"/>
    <lineage>
        <taxon>Eukaryota</taxon>
        <taxon>Metazoa</taxon>
        <taxon>Echinodermata</taxon>
        <taxon>Eleutherozoa</taxon>
        <taxon>Echinozoa</taxon>
        <taxon>Echinoidea</taxon>
        <taxon>Euechinoidea</taxon>
        <taxon>Echinacea</taxon>
        <taxon>Camarodonta</taxon>
        <taxon>Echinidea</taxon>
        <taxon>Strongylocentrotidae</taxon>
        <taxon>Strongylocentrotus</taxon>
    </lineage>
</organism>
<sequence>MNLKGLFQDFNPSKFLVYTSLIVFSLVFALRLDETIQCSFWLVFLPLWFWKGVVIVGAIVAGVVWWKHPEYRVEGEGYIDMKAIIICLALNSLLLIFEILACDQLESSNAAKPWRHPWLIVFMPLFLTSPVSIAACVWGFKHDRGLELEAMCSINILQFIFIALKLDEIITWRWGVVFIPLWILTCLMCLIVLYYVIWSLLILRATELMAEQRRANFMTAVTAVSLVAPLLTFEILLVNRLDGINDYPVSAVFCPLYISLLVLLPTAFGQRGGNQWWFGIRKDFCSFLLGTCPFLQEYGNIEINIHRGDQEPEEQEIQREIYIHSKQAMLDYKVVMPVISIDTPD</sequence>
<dbReference type="PANTHER" id="PTHR13568">
    <property type="entry name" value="FAM11A, B PROTEIN"/>
    <property type="match status" value="1"/>
</dbReference>
<reference evidence="2" key="2">
    <citation type="submission" date="2021-01" db="UniProtKB">
        <authorList>
            <consortium name="EnsemblMetazoa"/>
        </authorList>
    </citation>
    <scope>IDENTIFICATION</scope>
</reference>
<dbReference type="AlphaFoldDB" id="A0A7M7NHC4"/>
<dbReference type="PANTHER" id="PTHR13568:SF6">
    <property type="entry name" value="TRANSMEMBRANE PROTEIN 185A"/>
    <property type="match status" value="1"/>
</dbReference>
<dbReference type="GeneID" id="115918166"/>
<dbReference type="KEGG" id="spu:115918166"/>
<evidence type="ECO:0000313" key="2">
    <source>
        <dbReference type="EnsemblMetazoa" id="XP_030836461"/>
    </source>
</evidence>
<feature type="transmembrane region" description="Helical" evidence="1">
    <location>
        <begin position="15"/>
        <end position="32"/>
    </location>
</feature>
<keyword evidence="1" id="KW-0472">Membrane</keyword>
<dbReference type="InterPro" id="IPR019396">
    <property type="entry name" value="TM_Fragile-X-F-assoc"/>
</dbReference>
<evidence type="ECO:0008006" key="4">
    <source>
        <dbReference type="Google" id="ProtNLM"/>
    </source>
</evidence>
<proteinExistence type="predicted"/>
<dbReference type="EnsemblMetazoa" id="XM_030980601">
    <property type="protein sequence ID" value="XP_030836461"/>
    <property type="gene ID" value="LOC577579"/>
</dbReference>
<name>A0A7M7NHC4_STRPU</name>
<keyword evidence="1" id="KW-1133">Transmembrane helix</keyword>
<keyword evidence="3" id="KW-1185">Reference proteome</keyword>
<feature type="transmembrane region" description="Helical" evidence="1">
    <location>
        <begin position="249"/>
        <end position="268"/>
    </location>
</feature>